<feature type="domain" description="Autotransporter" evidence="1">
    <location>
        <begin position="647"/>
        <end position="926"/>
    </location>
</feature>
<dbReference type="Gene3D" id="2.40.128.130">
    <property type="entry name" value="Autotransporter beta-domain"/>
    <property type="match status" value="1"/>
</dbReference>
<evidence type="ECO:0000313" key="2">
    <source>
        <dbReference type="EMBL" id="MDT8333524.1"/>
    </source>
</evidence>
<dbReference type="Proteomes" id="UP001258945">
    <property type="component" value="Unassembled WGS sequence"/>
</dbReference>
<organism evidence="2 3">
    <name type="scientific">Roseomonas gilardii</name>
    <dbReference type="NCBI Taxonomy" id="257708"/>
    <lineage>
        <taxon>Bacteria</taxon>
        <taxon>Pseudomonadati</taxon>
        <taxon>Pseudomonadota</taxon>
        <taxon>Alphaproteobacteria</taxon>
        <taxon>Acetobacterales</taxon>
        <taxon>Roseomonadaceae</taxon>
        <taxon>Roseomonas</taxon>
    </lineage>
</organism>
<name>A0ABU3MME3_9PROT</name>
<dbReference type="InterPro" id="IPR005546">
    <property type="entry name" value="Autotransporte_beta"/>
</dbReference>
<dbReference type="NCBIfam" id="TIGR01414">
    <property type="entry name" value="autotrans_barl"/>
    <property type="match status" value="1"/>
</dbReference>
<dbReference type="SUPFAM" id="SSF103515">
    <property type="entry name" value="Autotransporter"/>
    <property type="match status" value="1"/>
</dbReference>
<evidence type="ECO:0000259" key="1">
    <source>
        <dbReference type="PROSITE" id="PS51208"/>
    </source>
</evidence>
<dbReference type="InterPro" id="IPR036709">
    <property type="entry name" value="Autotransporte_beta_dom_sf"/>
</dbReference>
<dbReference type="SMART" id="SM00869">
    <property type="entry name" value="Autotransporter"/>
    <property type="match status" value="1"/>
</dbReference>
<protein>
    <submittedName>
        <fullName evidence="2">Autotransporter domain-containing protein</fullName>
    </submittedName>
</protein>
<dbReference type="EMBL" id="JAVVDO010000059">
    <property type="protein sequence ID" value="MDT8333524.1"/>
    <property type="molecule type" value="Genomic_DNA"/>
</dbReference>
<reference evidence="2 3" key="1">
    <citation type="journal article" date="2019" name="Microb. Pathog.">
        <title>Comparison of VITEK 2, MALDI-TOF MS, 16S rRNA gene sequencing, and whole-genome sequencing for identification of Roseomonas mucosa.</title>
        <authorList>
            <person name="Rudolph W.W."/>
            <person name="Gunzer F."/>
            <person name="Trauth M."/>
            <person name="Bunk B."/>
            <person name="Bigge R."/>
            <person name="Schrottner P."/>
        </authorList>
    </citation>
    <scope>NUCLEOTIDE SEQUENCE [LARGE SCALE GENOMIC DNA]</scope>
    <source>
        <strain evidence="2 3">DSM 103800</strain>
    </source>
</reference>
<proteinExistence type="predicted"/>
<sequence>LSLPIAIGANGGGGGTAGTVTVNNAGAIVTRSHDAIGIVAQSIAGGGGIIRTRSSDASDNAGGGPVATGGSYGINLTFGGACGTLCDASKEASAGSAGDVVVNHTGSITTGSVATNGTRFGSDAYGILAQSIGGGGGLVLGGTPNGTNFFGTGTMTGDAGSVSVTAGNSTGAAGTAGNVTTSGIGAVAILAQSIGGGGGLAGDTGLTAQRAGFAPSSAHSGNGGQVLVNVNPTAILSTSADNTPVVLAQSIGGGGGRITSSGYGAYDGTAGGSGAGNTVTVNVYGQVQAGGRAAPGIFAESVGQPIAADPSKNIPANPTGGAAVRINVGPGAVVQGGHDYNTGDGYNAGIYIVGGSTNQDPQSQLNNNINNQGTITSLGTTAIYGTGGWTSVYNQSGGNITGSVNLDNGGGGGSCPQGGCVVTGGIVSNSAGGTINTGPLMRLGAVGTLTNAGTLNIGGTGRVATTEMTGALVQTGTGRLVVDTNHATGQADRLEVQGSANLAGTVEVHAAALANRAVTVLTATDGVNLDAGLATTRTQLFRFDAQGSGNSLLIQPRAEFVAQAANLGQNQQRVAAHLQELWDSGASLGTGYTALAGVADAPGYARTLDSLSGQTLGAVAAFRYSASQHFVTTMFDGCPTYDQAGITDADQSCGWARIFGRHSNQDATSGALGYTADAWTLQTGGQARIAPNWFLGGSIAYENSDFRGDGGLAKVSGNSLLLGATLRYQDGPWQVSGALDFGYGWYDSRRTVEIGSVVQQANASPRAWQVGAHTRIAYQIPFEGWYLQPRLDLHLNHVRSGSYTESGAAPFNLAVDGQGETSFAATPAVEVGGRLNLGEGMVLRPYASAGISLISNGDWAATARFAGQPASRGFRATTPIPNTLGKFAVGAELLSSVNWDFKLQYSADVGDGYVSHAGMGRIAYRF</sequence>
<comment type="caution">
    <text evidence="2">The sequence shown here is derived from an EMBL/GenBank/DDBJ whole genome shotgun (WGS) entry which is preliminary data.</text>
</comment>
<feature type="non-terminal residue" evidence="2">
    <location>
        <position position="1"/>
    </location>
</feature>
<accession>A0ABU3MME3</accession>
<dbReference type="PROSITE" id="PS51208">
    <property type="entry name" value="AUTOTRANSPORTER"/>
    <property type="match status" value="1"/>
</dbReference>
<dbReference type="RefSeq" id="WP_314285001.1">
    <property type="nucleotide sequence ID" value="NZ_JAVVDO010000059.1"/>
</dbReference>
<evidence type="ECO:0000313" key="3">
    <source>
        <dbReference type="Proteomes" id="UP001258945"/>
    </source>
</evidence>
<keyword evidence="3" id="KW-1185">Reference proteome</keyword>
<dbReference type="Pfam" id="PF03797">
    <property type="entry name" value="Autotransporter"/>
    <property type="match status" value="1"/>
</dbReference>
<gene>
    <name evidence="2" type="ORF">RQ831_20945</name>
</gene>
<dbReference type="InterPro" id="IPR006315">
    <property type="entry name" value="OM_autotransptr_brl_dom"/>
</dbReference>